<feature type="transmembrane region" description="Helical" evidence="2">
    <location>
        <begin position="122"/>
        <end position="148"/>
    </location>
</feature>
<dbReference type="PANTHER" id="PTHR37305">
    <property type="entry name" value="INTEGRAL MEMBRANE PROTEIN-RELATED"/>
    <property type="match status" value="1"/>
</dbReference>
<evidence type="ECO:0000256" key="1">
    <source>
        <dbReference type="SAM" id="MobiDB-lite"/>
    </source>
</evidence>
<name>A0ABW3BG46_9ACTN</name>
<reference evidence="4" key="1">
    <citation type="journal article" date="2019" name="Int. J. Syst. Evol. Microbiol.">
        <title>The Global Catalogue of Microorganisms (GCM) 10K type strain sequencing project: providing services to taxonomists for standard genome sequencing and annotation.</title>
        <authorList>
            <consortium name="The Broad Institute Genomics Platform"/>
            <consortium name="The Broad Institute Genome Sequencing Center for Infectious Disease"/>
            <person name="Wu L."/>
            <person name="Ma J."/>
        </authorList>
    </citation>
    <scope>NUCLEOTIDE SEQUENCE [LARGE SCALE GENOMIC DNA]</scope>
    <source>
        <strain evidence="4">CCUG 63369</strain>
    </source>
</reference>
<evidence type="ECO:0008006" key="5">
    <source>
        <dbReference type="Google" id="ProtNLM"/>
    </source>
</evidence>
<proteinExistence type="predicted"/>
<dbReference type="EMBL" id="JBHTHR010000436">
    <property type="protein sequence ID" value="MFD0802322.1"/>
    <property type="molecule type" value="Genomic_DNA"/>
</dbReference>
<keyword evidence="2" id="KW-0472">Membrane</keyword>
<feature type="transmembrane region" description="Helical" evidence="2">
    <location>
        <begin position="190"/>
        <end position="208"/>
    </location>
</feature>
<sequence length="265" mass="26340">MTMAATAQARGTAPQQARGGGLPGAVAAEWTKLWGLRSTWLCLAAAVLATAGTAALGALALQASGNVGTPAANTLVTASTLLSQFAVVAVASLTVTGEYATGAMRTTLTTVPRRGRMLIAKAAVLGVATFAAGCAAGAATIAVTAAVFGDAVVYDTASVLHGIVGVGGYMMGLSLFTLGLGLLLRSTAGAIITVVGVVLALPMISQMIGNDTLTEVVDHMPAMAGIPLMTGADDPYGWGLGSLLLAGWAVLALVLGFVVLSRRDA</sequence>
<feature type="transmembrane region" description="Helical" evidence="2">
    <location>
        <begin position="40"/>
        <end position="61"/>
    </location>
</feature>
<protein>
    <recommendedName>
        <fullName evidence="5">ABC-2 type transport system permease protein</fullName>
    </recommendedName>
</protein>
<comment type="caution">
    <text evidence="3">The sequence shown here is derived from an EMBL/GenBank/DDBJ whole genome shotgun (WGS) entry which is preliminary data.</text>
</comment>
<evidence type="ECO:0000313" key="3">
    <source>
        <dbReference type="EMBL" id="MFD0802322.1"/>
    </source>
</evidence>
<feature type="transmembrane region" description="Helical" evidence="2">
    <location>
        <begin position="160"/>
        <end position="183"/>
    </location>
</feature>
<gene>
    <name evidence="3" type="ORF">ACFQZU_13505</name>
</gene>
<keyword evidence="2" id="KW-0812">Transmembrane</keyword>
<keyword evidence="2" id="KW-1133">Transmembrane helix</keyword>
<keyword evidence="4" id="KW-1185">Reference proteome</keyword>
<evidence type="ECO:0000256" key="2">
    <source>
        <dbReference type="SAM" id="Phobius"/>
    </source>
</evidence>
<feature type="transmembrane region" description="Helical" evidence="2">
    <location>
        <begin position="81"/>
        <end position="101"/>
    </location>
</feature>
<feature type="transmembrane region" description="Helical" evidence="2">
    <location>
        <begin position="236"/>
        <end position="260"/>
    </location>
</feature>
<accession>A0ABW3BG46</accession>
<feature type="region of interest" description="Disordered" evidence="1">
    <location>
        <begin position="1"/>
        <end position="22"/>
    </location>
</feature>
<dbReference type="PANTHER" id="PTHR37305:SF2">
    <property type="entry name" value="BACITRACIN TRANSPORT PERMEASE PROTEIN BCRB"/>
    <property type="match status" value="1"/>
</dbReference>
<organism evidence="3 4">
    <name type="scientific">Streptomonospora algeriensis</name>
    <dbReference type="NCBI Taxonomy" id="995084"/>
    <lineage>
        <taxon>Bacteria</taxon>
        <taxon>Bacillati</taxon>
        <taxon>Actinomycetota</taxon>
        <taxon>Actinomycetes</taxon>
        <taxon>Streptosporangiales</taxon>
        <taxon>Nocardiopsidaceae</taxon>
        <taxon>Streptomonospora</taxon>
    </lineage>
</organism>
<dbReference type="Proteomes" id="UP001596956">
    <property type="component" value="Unassembled WGS sequence"/>
</dbReference>
<evidence type="ECO:0000313" key="4">
    <source>
        <dbReference type="Proteomes" id="UP001596956"/>
    </source>
</evidence>